<comment type="caution">
    <text evidence="2">The sequence shown here is derived from an EMBL/GenBank/DDBJ whole genome shotgun (WGS) entry which is preliminary data.</text>
</comment>
<keyword evidence="1" id="KW-0175">Coiled coil</keyword>
<feature type="coiled-coil region" evidence="1">
    <location>
        <begin position="145"/>
        <end position="172"/>
    </location>
</feature>
<dbReference type="OrthoDB" id="2432001at2759"/>
<proteinExistence type="predicted"/>
<keyword evidence="3" id="KW-1185">Reference proteome</keyword>
<dbReference type="EMBL" id="QKWP01002586">
    <property type="protein sequence ID" value="RIB02796.1"/>
    <property type="molecule type" value="Genomic_DNA"/>
</dbReference>
<reference evidence="2 3" key="1">
    <citation type="submission" date="2018-06" db="EMBL/GenBank/DDBJ databases">
        <title>Comparative genomics reveals the genomic features of Rhizophagus irregularis, R. cerebriforme, R. diaphanum and Gigaspora rosea, and their symbiotic lifestyle signature.</title>
        <authorList>
            <person name="Morin E."/>
            <person name="San Clemente H."/>
            <person name="Chen E.C.H."/>
            <person name="De La Providencia I."/>
            <person name="Hainaut M."/>
            <person name="Kuo A."/>
            <person name="Kohler A."/>
            <person name="Murat C."/>
            <person name="Tang N."/>
            <person name="Roy S."/>
            <person name="Loubradou J."/>
            <person name="Henrissat B."/>
            <person name="Grigoriev I.V."/>
            <person name="Corradi N."/>
            <person name="Roux C."/>
            <person name="Martin F.M."/>
        </authorList>
    </citation>
    <scope>NUCLEOTIDE SEQUENCE [LARGE SCALE GENOMIC DNA]</scope>
    <source>
        <strain evidence="2 3">DAOM 194757</strain>
    </source>
</reference>
<dbReference type="InterPro" id="IPR011990">
    <property type="entry name" value="TPR-like_helical_dom_sf"/>
</dbReference>
<gene>
    <name evidence="2" type="ORF">C2G38_2226850</name>
</gene>
<dbReference type="Proteomes" id="UP000266673">
    <property type="component" value="Unassembled WGS sequence"/>
</dbReference>
<evidence type="ECO:0000313" key="2">
    <source>
        <dbReference type="EMBL" id="RIB02796.1"/>
    </source>
</evidence>
<dbReference type="Gene3D" id="1.25.40.10">
    <property type="entry name" value="Tetratricopeptide repeat domain"/>
    <property type="match status" value="1"/>
</dbReference>
<dbReference type="SUPFAM" id="SSF48452">
    <property type="entry name" value="TPR-like"/>
    <property type="match status" value="1"/>
</dbReference>
<dbReference type="AlphaFoldDB" id="A0A397U6T3"/>
<evidence type="ECO:0000313" key="3">
    <source>
        <dbReference type="Proteomes" id="UP000266673"/>
    </source>
</evidence>
<organism evidence="2 3">
    <name type="scientific">Gigaspora rosea</name>
    <dbReference type="NCBI Taxonomy" id="44941"/>
    <lineage>
        <taxon>Eukaryota</taxon>
        <taxon>Fungi</taxon>
        <taxon>Fungi incertae sedis</taxon>
        <taxon>Mucoromycota</taxon>
        <taxon>Glomeromycotina</taxon>
        <taxon>Glomeromycetes</taxon>
        <taxon>Diversisporales</taxon>
        <taxon>Gigasporaceae</taxon>
        <taxon>Gigaspora</taxon>
    </lineage>
</organism>
<sequence length="174" mass="20865">MNNQSNQEKFNQQVKNLKHENSNKSDLEIYLEIAKKYPKFLVEAKYKIAYYYKTHEQYENALKIAKEIPENYKNIKMLMAKCYSKIGDEESALKHYEEIANNQIKDSDKNKKFNEEVNHLKMTNMVRNDFEIWQQVAKYDDKTLSAVAKEKMNEYKNIRKKIKQNCEQLKKCDS</sequence>
<protein>
    <recommendedName>
        <fullName evidence="4">Tetratricopeptide repeat protein</fullName>
    </recommendedName>
</protein>
<evidence type="ECO:0000256" key="1">
    <source>
        <dbReference type="SAM" id="Coils"/>
    </source>
</evidence>
<evidence type="ECO:0008006" key="4">
    <source>
        <dbReference type="Google" id="ProtNLM"/>
    </source>
</evidence>
<accession>A0A397U6T3</accession>
<name>A0A397U6T3_9GLOM</name>